<accession>A0A1J1DQH7</accession>
<dbReference type="PROSITE" id="PS51257">
    <property type="entry name" value="PROKAR_LIPOPROTEIN"/>
    <property type="match status" value="1"/>
</dbReference>
<proteinExistence type="predicted"/>
<sequence>MNYVRVVLPLSLLVTLLLTACGPSNNVRLLNQPPLDAAVLPAPNAVHVCVVTFADSRSDMTRLGVRRDNSVFVTGDNIADWVSRALADELARNGVQVSYSTTVKQASSGNPDYLVTGELSVLWLREISATDLATELSINYTLANRQNRILRDAYHSSQSRSGLPSSSAAENLLLDTLCDLVKPVARKIVQTIEGKK</sequence>
<evidence type="ECO:0000313" key="2">
    <source>
        <dbReference type="Proteomes" id="UP000242645"/>
    </source>
</evidence>
<organism evidence="1 2">
    <name type="scientific">Candidatus Desulfovibrio trichonymphae</name>
    <dbReference type="NCBI Taxonomy" id="1725232"/>
    <lineage>
        <taxon>Bacteria</taxon>
        <taxon>Pseudomonadati</taxon>
        <taxon>Thermodesulfobacteriota</taxon>
        <taxon>Desulfovibrionia</taxon>
        <taxon>Desulfovibrionales</taxon>
        <taxon>Desulfovibrionaceae</taxon>
        <taxon>Desulfovibrio</taxon>
    </lineage>
</organism>
<evidence type="ECO:0000313" key="1">
    <source>
        <dbReference type="EMBL" id="BAV92066.1"/>
    </source>
</evidence>
<dbReference type="AlphaFoldDB" id="A0A1J1DQH7"/>
<dbReference type="KEGG" id="dtr:RSDT_0554"/>
<reference evidence="1 2" key="1">
    <citation type="journal article" date="2017" name="ISME J.">
        <title>Genome of 'Ca. Desulfovibrio trichonymphae', an H2-oxidizing bacterium in a tripartite symbiotic system within a protist cell in the termite gut.</title>
        <authorList>
            <person name="Kuwahara H."/>
            <person name="Yuki M."/>
            <person name="Izawa K."/>
            <person name="Ohkuma M."/>
            <person name="Hongoh Y."/>
        </authorList>
    </citation>
    <scope>NUCLEOTIDE SEQUENCE [LARGE SCALE GENOMIC DNA]</scope>
    <source>
        <strain evidence="1 2">Rs-N31</strain>
    </source>
</reference>
<dbReference type="OrthoDB" id="5452334at2"/>
<gene>
    <name evidence="1" type="ORF">RSDT_0554</name>
</gene>
<dbReference type="Proteomes" id="UP000242645">
    <property type="component" value="Chromosome"/>
</dbReference>
<evidence type="ECO:0008006" key="3">
    <source>
        <dbReference type="Google" id="ProtNLM"/>
    </source>
</evidence>
<keyword evidence="2" id="KW-1185">Reference proteome</keyword>
<protein>
    <recommendedName>
        <fullName evidence="3">Lipoprotein</fullName>
    </recommendedName>
</protein>
<dbReference type="EMBL" id="AP017368">
    <property type="protein sequence ID" value="BAV92066.1"/>
    <property type="molecule type" value="Genomic_DNA"/>
</dbReference>
<dbReference type="RefSeq" id="WP_096400484.1">
    <property type="nucleotide sequence ID" value="NZ_AP017368.1"/>
</dbReference>
<name>A0A1J1DQH7_9BACT</name>